<name>A0A0E9XX10_ANGAN</name>
<protein>
    <submittedName>
        <fullName evidence="1">Uncharacterized protein</fullName>
    </submittedName>
</protein>
<sequence length="20" mass="2428">MHLCICFLYIHCFIMSINIL</sequence>
<organism evidence="1">
    <name type="scientific">Anguilla anguilla</name>
    <name type="common">European freshwater eel</name>
    <name type="synonym">Muraena anguilla</name>
    <dbReference type="NCBI Taxonomy" id="7936"/>
    <lineage>
        <taxon>Eukaryota</taxon>
        <taxon>Metazoa</taxon>
        <taxon>Chordata</taxon>
        <taxon>Craniata</taxon>
        <taxon>Vertebrata</taxon>
        <taxon>Euteleostomi</taxon>
        <taxon>Actinopterygii</taxon>
        <taxon>Neopterygii</taxon>
        <taxon>Teleostei</taxon>
        <taxon>Anguilliformes</taxon>
        <taxon>Anguillidae</taxon>
        <taxon>Anguilla</taxon>
    </lineage>
</organism>
<dbReference type="AlphaFoldDB" id="A0A0E9XX10"/>
<evidence type="ECO:0000313" key="1">
    <source>
        <dbReference type="EMBL" id="JAI06962.1"/>
    </source>
</evidence>
<reference evidence="1" key="2">
    <citation type="journal article" date="2015" name="Fish Shellfish Immunol.">
        <title>Early steps in the European eel (Anguilla anguilla)-Vibrio vulnificus interaction in the gills: Role of the RtxA13 toxin.</title>
        <authorList>
            <person name="Callol A."/>
            <person name="Pajuelo D."/>
            <person name="Ebbesson L."/>
            <person name="Teles M."/>
            <person name="MacKenzie S."/>
            <person name="Amaro C."/>
        </authorList>
    </citation>
    <scope>NUCLEOTIDE SEQUENCE</scope>
</reference>
<dbReference type="EMBL" id="GBXM01001616">
    <property type="protein sequence ID" value="JAI06962.1"/>
    <property type="molecule type" value="Transcribed_RNA"/>
</dbReference>
<accession>A0A0E9XX10</accession>
<proteinExistence type="predicted"/>
<reference evidence="1" key="1">
    <citation type="submission" date="2014-11" db="EMBL/GenBank/DDBJ databases">
        <authorList>
            <person name="Amaro Gonzalez C."/>
        </authorList>
    </citation>
    <scope>NUCLEOTIDE SEQUENCE</scope>
</reference>